<dbReference type="AlphaFoldDB" id="A0A1G1VK65"/>
<evidence type="ECO:0000313" key="2">
    <source>
        <dbReference type="Proteomes" id="UP000177324"/>
    </source>
</evidence>
<dbReference type="EMBL" id="MHCH01000062">
    <property type="protein sequence ID" value="OGY15647.1"/>
    <property type="molecule type" value="Genomic_DNA"/>
</dbReference>
<name>A0A1G1VK65_9BACT</name>
<evidence type="ECO:0008006" key="3">
    <source>
        <dbReference type="Google" id="ProtNLM"/>
    </source>
</evidence>
<protein>
    <recommendedName>
        <fullName evidence="3">Methyltransferase domain-containing protein</fullName>
    </recommendedName>
</protein>
<dbReference type="STRING" id="1797589.A2784_04515"/>
<dbReference type="SUPFAM" id="SSF53335">
    <property type="entry name" value="S-adenosyl-L-methionine-dependent methyltransferases"/>
    <property type="match status" value="1"/>
</dbReference>
<dbReference type="Proteomes" id="UP000177324">
    <property type="component" value="Unassembled WGS sequence"/>
</dbReference>
<gene>
    <name evidence="1" type="ORF">A2784_04515</name>
</gene>
<sequence>MTDQLIPDRFRAYTGSTGPDHIIKSITWSTKREAPLLAGILRAAEVGVDIGSGEGDSTYALSELCPNLSMIHAVDPRFEITGEYRQKIKTALKQHLLTLKAFVAQGIKADVMMMASLPDYGSFAGEDFARLADCLNPGGVLIEVAPDFPLEKTELLKYFEPLLLKDGLRIYRKR</sequence>
<evidence type="ECO:0000313" key="1">
    <source>
        <dbReference type="EMBL" id="OGY15647.1"/>
    </source>
</evidence>
<organism evidence="1 2">
    <name type="scientific">Candidatus Chisholmbacteria bacterium RIFCSPHIGHO2_01_FULL_48_12</name>
    <dbReference type="NCBI Taxonomy" id="1797589"/>
    <lineage>
        <taxon>Bacteria</taxon>
        <taxon>Candidatus Chisholmiibacteriota</taxon>
    </lineage>
</organism>
<proteinExistence type="predicted"/>
<reference evidence="1 2" key="1">
    <citation type="journal article" date="2016" name="Nat. Commun.">
        <title>Thousands of microbial genomes shed light on interconnected biogeochemical processes in an aquifer system.</title>
        <authorList>
            <person name="Anantharaman K."/>
            <person name="Brown C.T."/>
            <person name="Hug L.A."/>
            <person name="Sharon I."/>
            <person name="Castelle C.J."/>
            <person name="Probst A.J."/>
            <person name="Thomas B.C."/>
            <person name="Singh A."/>
            <person name="Wilkins M.J."/>
            <person name="Karaoz U."/>
            <person name="Brodie E.L."/>
            <person name="Williams K.H."/>
            <person name="Hubbard S.S."/>
            <person name="Banfield J.F."/>
        </authorList>
    </citation>
    <scope>NUCLEOTIDE SEQUENCE [LARGE SCALE GENOMIC DNA]</scope>
</reference>
<accession>A0A1G1VK65</accession>
<dbReference type="InterPro" id="IPR029063">
    <property type="entry name" value="SAM-dependent_MTases_sf"/>
</dbReference>
<comment type="caution">
    <text evidence="1">The sequence shown here is derived from an EMBL/GenBank/DDBJ whole genome shotgun (WGS) entry which is preliminary data.</text>
</comment>